<dbReference type="PANTHER" id="PTHR30619">
    <property type="entry name" value="DNA INTERNALIZATION/COMPETENCE PROTEIN COMEC/REC2"/>
    <property type="match status" value="1"/>
</dbReference>
<reference evidence="4 5" key="1">
    <citation type="submission" date="2018-09" db="EMBL/GenBank/DDBJ databases">
        <title>Identification of marine bacteria producing industrial enzymes.</title>
        <authorList>
            <person name="Cheng T.H."/>
            <person name="Saidin J."/>
            <person name="Muhd D.D."/>
            <person name="Isa M.N.M."/>
            <person name="Bakar M.F.A."/>
            <person name="Ismail N."/>
        </authorList>
    </citation>
    <scope>NUCLEOTIDE SEQUENCE [LARGE SCALE GENOMIC DNA]</scope>
    <source>
        <strain evidence="4 5">MNAD 1.6</strain>
    </source>
</reference>
<dbReference type="InterPro" id="IPR036866">
    <property type="entry name" value="RibonucZ/Hydroxyglut_hydro"/>
</dbReference>
<accession>A0A3A3EEH2</accession>
<feature type="compositionally biased region" description="Pro residues" evidence="1">
    <location>
        <begin position="477"/>
        <end position="489"/>
    </location>
</feature>
<evidence type="ECO:0000256" key="1">
    <source>
        <dbReference type="SAM" id="MobiDB-lite"/>
    </source>
</evidence>
<gene>
    <name evidence="4" type="ORF">D4741_19985</name>
</gene>
<name>A0A3A3EEH2_9GAMM</name>
<dbReference type="SMART" id="SM00849">
    <property type="entry name" value="Lactamase_B"/>
    <property type="match status" value="1"/>
</dbReference>
<dbReference type="AlphaFoldDB" id="A0A3A3EEH2"/>
<sequence length="590" mass="62921">MLIFGCIKNIFLKEKKMKRILLLVASLLLFIGVLPTQHASAAGFSDVPSSHGFYDEVMYLLSKGVIDAKPKYGIDEKVTRAEVATMVSKALGLDGKQTATPFKDVPSTHPASGYINSAVKAGIIKGYTADTFKPTGIVNRGEMAIFLARAFKLSTESSSNFRDMSASMASYSSVKKIVHAKITTGFSDNTFRPTQTLTRGQISAFLARAMQMGGTVSAKEMNVHFIDVEQGDSILIQSPNGKTMLIDGGTKSAGNTVVNFIKSKGITKLDYVVATHPDADHIGGLIPVLNAFPVGNFLDSGKAHTTDTYYELLTIVDQKNIPYSVPTVGSNVALDSAIAMQVLHADENASDNNDASIVLKAVYNQVSFLLTGDADEGIEKVMKDRFDVRATILKAGHHGSSSSTSSYFLSEVKPQATILSYGKDNSYGHPHSEVMTRLNAVGSKMYSTATSGTITVKTNGTAYSISAQPFTGGTAPAPKPEPTPTPTPVPTTGNLKIVSKNLDTEVVAIKNMGTTTVNLSGWRLVSVEGNQTYNFPSYNLAAGATVYVTSGANAKSGGNYLKWTGSYIWNNSGDAAKLIDPKGVTVHELK</sequence>
<comment type="caution">
    <text evidence="4">The sequence shown here is derived from an EMBL/GenBank/DDBJ whole genome shotgun (WGS) entry which is preliminary data.</text>
</comment>
<feature type="domain" description="SLH" evidence="2">
    <location>
        <begin position="98"/>
        <end position="161"/>
    </location>
</feature>
<dbReference type="InterPro" id="IPR052159">
    <property type="entry name" value="Competence_DNA_uptake"/>
</dbReference>
<evidence type="ECO:0000259" key="3">
    <source>
        <dbReference type="PROSITE" id="PS51841"/>
    </source>
</evidence>
<dbReference type="PANTHER" id="PTHR30619:SF7">
    <property type="entry name" value="BETA-LACTAMASE DOMAIN PROTEIN"/>
    <property type="match status" value="1"/>
</dbReference>
<dbReference type="Pfam" id="PF00395">
    <property type="entry name" value="SLH"/>
    <property type="match status" value="3"/>
</dbReference>
<evidence type="ECO:0000313" key="4">
    <source>
        <dbReference type="EMBL" id="RJF32053.1"/>
    </source>
</evidence>
<dbReference type="CDD" id="cd07731">
    <property type="entry name" value="ComA-like_MBL-fold"/>
    <property type="match status" value="1"/>
</dbReference>
<protein>
    <submittedName>
        <fullName evidence="4">MBL fold metallo-hydrolase</fullName>
    </submittedName>
</protein>
<keyword evidence="4" id="KW-0378">Hydrolase</keyword>
<feature type="region of interest" description="Disordered" evidence="1">
    <location>
        <begin position="469"/>
        <end position="491"/>
    </location>
</feature>
<dbReference type="EMBL" id="QYSE01000009">
    <property type="protein sequence ID" value="RJF32053.1"/>
    <property type="molecule type" value="Genomic_DNA"/>
</dbReference>
<dbReference type="SUPFAM" id="SSF56281">
    <property type="entry name" value="Metallo-hydrolase/oxidoreductase"/>
    <property type="match status" value="1"/>
</dbReference>
<feature type="domain" description="SLH" evidence="2">
    <location>
        <begin position="162"/>
        <end position="220"/>
    </location>
</feature>
<dbReference type="InterPro" id="IPR036415">
    <property type="entry name" value="Lamin_tail_dom_sf"/>
</dbReference>
<dbReference type="PROSITE" id="PS51841">
    <property type="entry name" value="LTD"/>
    <property type="match status" value="1"/>
</dbReference>
<evidence type="ECO:0000259" key="2">
    <source>
        <dbReference type="PROSITE" id="PS51272"/>
    </source>
</evidence>
<dbReference type="Proteomes" id="UP000265938">
    <property type="component" value="Unassembled WGS sequence"/>
</dbReference>
<dbReference type="PROSITE" id="PS51272">
    <property type="entry name" value="SLH"/>
    <property type="match status" value="3"/>
</dbReference>
<dbReference type="InterPro" id="IPR001279">
    <property type="entry name" value="Metallo-B-lactamas"/>
</dbReference>
<feature type="domain" description="SLH" evidence="2">
    <location>
        <begin position="40"/>
        <end position="97"/>
    </location>
</feature>
<proteinExistence type="predicted"/>
<dbReference type="Gene3D" id="2.60.40.1260">
    <property type="entry name" value="Lamin Tail domain"/>
    <property type="match status" value="1"/>
</dbReference>
<dbReference type="InterPro" id="IPR001322">
    <property type="entry name" value="Lamin_tail_dom"/>
</dbReference>
<dbReference type="Gene3D" id="3.60.15.10">
    <property type="entry name" value="Ribonuclease Z/Hydroxyacylglutathione hydrolase-like"/>
    <property type="match status" value="1"/>
</dbReference>
<organism evidence="4 5">
    <name type="scientific">Pseudoalteromonas gelatinilytica</name>
    <dbReference type="NCBI Taxonomy" id="1703256"/>
    <lineage>
        <taxon>Bacteria</taxon>
        <taxon>Pseudomonadati</taxon>
        <taxon>Pseudomonadota</taxon>
        <taxon>Gammaproteobacteria</taxon>
        <taxon>Alteromonadales</taxon>
        <taxon>Pseudoalteromonadaceae</taxon>
        <taxon>Pseudoalteromonas</taxon>
    </lineage>
</organism>
<dbReference type="Pfam" id="PF00932">
    <property type="entry name" value="LTD"/>
    <property type="match status" value="1"/>
</dbReference>
<dbReference type="SUPFAM" id="SSF74853">
    <property type="entry name" value="Lamin A/C globular tail domain"/>
    <property type="match status" value="1"/>
</dbReference>
<dbReference type="GO" id="GO:0016787">
    <property type="term" value="F:hydrolase activity"/>
    <property type="evidence" value="ECO:0007669"/>
    <property type="project" value="UniProtKB-KW"/>
</dbReference>
<dbReference type="Pfam" id="PF00753">
    <property type="entry name" value="Lactamase_B"/>
    <property type="match status" value="1"/>
</dbReference>
<dbReference type="InterPro" id="IPR001119">
    <property type="entry name" value="SLH_dom"/>
</dbReference>
<evidence type="ECO:0000313" key="5">
    <source>
        <dbReference type="Proteomes" id="UP000265938"/>
    </source>
</evidence>
<dbReference type="InterPro" id="IPR035681">
    <property type="entry name" value="ComA-like_MBL"/>
</dbReference>
<feature type="domain" description="LTD" evidence="3">
    <location>
        <begin position="483"/>
        <end position="590"/>
    </location>
</feature>